<dbReference type="RefSeq" id="WP_238128216.1">
    <property type="nucleotide sequence ID" value="NZ_JAKNHJ010000013.1"/>
</dbReference>
<accession>A0AAJ1BE02</accession>
<gene>
    <name evidence="1" type="ORF">L0M99_07185</name>
</gene>
<reference evidence="1" key="1">
    <citation type="submission" date="2022-01" db="EMBL/GenBank/DDBJ databases">
        <title>Collection of gut derived symbiotic bacterial strains cultured from healthy donors.</title>
        <authorList>
            <person name="Lin H."/>
            <person name="Kohout C."/>
            <person name="Waligurski E."/>
            <person name="Pamer E.G."/>
        </authorList>
    </citation>
    <scope>NUCLEOTIDE SEQUENCE</scope>
    <source>
        <strain evidence="1">DFI.7.46</strain>
    </source>
</reference>
<dbReference type="Proteomes" id="UP001200537">
    <property type="component" value="Unassembled WGS sequence"/>
</dbReference>
<evidence type="ECO:0000313" key="2">
    <source>
        <dbReference type="Proteomes" id="UP001200537"/>
    </source>
</evidence>
<proteinExistence type="predicted"/>
<evidence type="ECO:0000313" key="1">
    <source>
        <dbReference type="EMBL" id="MCG4618275.1"/>
    </source>
</evidence>
<dbReference type="EMBL" id="JAKNHJ010000013">
    <property type="protein sequence ID" value="MCG4618275.1"/>
    <property type="molecule type" value="Genomic_DNA"/>
</dbReference>
<protein>
    <submittedName>
        <fullName evidence="1">Uncharacterized protein</fullName>
    </submittedName>
</protein>
<sequence>MSAFIVSQAAVYDCPFLRWFASHSGIKESMILPGIFGFFPGQGIFFELKREGLQPGGVEWTERIRQKKRRPKYFCSR</sequence>
<organism evidence="1 2">
    <name type="scientific">Varibaculum cambriense</name>
    <dbReference type="NCBI Taxonomy" id="184870"/>
    <lineage>
        <taxon>Bacteria</taxon>
        <taxon>Bacillati</taxon>
        <taxon>Actinomycetota</taxon>
        <taxon>Actinomycetes</taxon>
        <taxon>Actinomycetales</taxon>
        <taxon>Actinomycetaceae</taxon>
        <taxon>Varibaculum</taxon>
    </lineage>
</organism>
<name>A0AAJ1BE02_9ACTO</name>
<dbReference type="AlphaFoldDB" id="A0AAJ1BE02"/>
<comment type="caution">
    <text evidence="1">The sequence shown here is derived from an EMBL/GenBank/DDBJ whole genome shotgun (WGS) entry which is preliminary data.</text>
</comment>